<evidence type="ECO:0000313" key="2">
    <source>
        <dbReference type="EMBL" id="GIH92321.1"/>
    </source>
</evidence>
<gene>
    <name evidence="2" type="ORF">Psi01_29510</name>
</gene>
<feature type="transmembrane region" description="Helical" evidence="1">
    <location>
        <begin position="201"/>
        <end position="224"/>
    </location>
</feature>
<dbReference type="RefSeq" id="WP_204064553.1">
    <property type="nucleotide sequence ID" value="NZ_BOOJ01000027.1"/>
</dbReference>
<dbReference type="EMBL" id="BOOJ01000027">
    <property type="protein sequence ID" value="GIH92321.1"/>
    <property type="molecule type" value="Genomic_DNA"/>
</dbReference>
<keyword evidence="1" id="KW-0472">Membrane</keyword>
<keyword evidence="3" id="KW-1185">Reference proteome</keyword>
<evidence type="ECO:0000256" key="1">
    <source>
        <dbReference type="SAM" id="Phobius"/>
    </source>
</evidence>
<feature type="transmembrane region" description="Helical" evidence="1">
    <location>
        <begin position="84"/>
        <end position="105"/>
    </location>
</feature>
<feature type="transmembrane region" description="Helical" evidence="1">
    <location>
        <begin position="53"/>
        <end position="72"/>
    </location>
</feature>
<keyword evidence="1" id="KW-1133">Transmembrane helix</keyword>
<accession>A0A8J3SCU4</accession>
<dbReference type="AlphaFoldDB" id="A0A8J3SCU4"/>
<evidence type="ECO:0000313" key="3">
    <source>
        <dbReference type="Proteomes" id="UP000619788"/>
    </source>
</evidence>
<proteinExistence type="predicted"/>
<feature type="transmembrane region" description="Helical" evidence="1">
    <location>
        <begin position="138"/>
        <end position="157"/>
    </location>
</feature>
<dbReference type="Proteomes" id="UP000619788">
    <property type="component" value="Unassembled WGS sequence"/>
</dbReference>
<feature type="transmembrane region" description="Helical" evidence="1">
    <location>
        <begin position="12"/>
        <end position="33"/>
    </location>
</feature>
<keyword evidence="1" id="KW-0812">Transmembrane</keyword>
<organism evidence="2 3">
    <name type="scientific">Planobispora siamensis</name>
    <dbReference type="NCBI Taxonomy" id="936338"/>
    <lineage>
        <taxon>Bacteria</taxon>
        <taxon>Bacillati</taxon>
        <taxon>Actinomycetota</taxon>
        <taxon>Actinomycetes</taxon>
        <taxon>Streptosporangiales</taxon>
        <taxon>Streptosporangiaceae</taxon>
        <taxon>Planobispora</taxon>
    </lineage>
</organism>
<comment type="caution">
    <text evidence="2">The sequence shown here is derived from an EMBL/GenBank/DDBJ whole genome shotgun (WGS) entry which is preliminary data.</text>
</comment>
<protein>
    <submittedName>
        <fullName evidence="2">Uncharacterized protein</fullName>
    </submittedName>
</protein>
<feature type="transmembrane region" description="Helical" evidence="1">
    <location>
        <begin position="164"/>
        <end position="181"/>
    </location>
</feature>
<name>A0A8J3SCU4_9ACTN</name>
<sequence length="234" mass="25367">MRFPSRLLAANLFFAGMVWAAFYVVTTLITVAIAVFGTLTHSVWEGATQVPRWFALFVGVAMIREFLPLYIAHGQTRRQFGAQAAVTIALYAPALSALLVLGYLLETLLYNVAGWPQELARAHLFASPTDVPLVFLEYLVEFLAWIVAGTFMAAAFYRWQGGGLLSIPPGVGLILLGEAAIGTELQLPFIQIPLDVTSTPAVLTALAGGIGCFLLGLAMTWSIIRDVPLRNRLA</sequence>
<reference evidence="2 3" key="1">
    <citation type="submission" date="2021-01" db="EMBL/GenBank/DDBJ databases">
        <title>Whole genome shotgun sequence of Planobispora siamensis NBRC 107568.</title>
        <authorList>
            <person name="Komaki H."/>
            <person name="Tamura T."/>
        </authorList>
    </citation>
    <scope>NUCLEOTIDE SEQUENCE [LARGE SCALE GENOMIC DNA]</scope>
    <source>
        <strain evidence="2 3">NBRC 107568</strain>
    </source>
</reference>